<dbReference type="PROSITE" id="PS00196">
    <property type="entry name" value="COPPER_BLUE"/>
    <property type="match status" value="1"/>
</dbReference>
<evidence type="ECO:0000256" key="5">
    <source>
        <dbReference type="ARBA" id="ARBA00023008"/>
    </source>
</evidence>
<dbReference type="PROSITE" id="PS51318">
    <property type="entry name" value="TAT"/>
    <property type="match status" value="1"/>
</dbReference>
<name>A0A0U5CUQ0_9EURY</name>
<dbReference type="KEGG" id="hhb:Hhub_1040"/>
<evidence type="ECO:0000256" key="8">
    <source>
        <dbReference type="SAM" id="MobiDB-lite"/>
    </source>
</evidence>
<dbReference type="PRINTS" id="PR00157">
    <property type="entry name" value="PLASTOCYANIN"/>
</dbReference>
<dbReference type="Gene3D" id="2.60.40.420">
    <property type="entry name" value="Cupredoxins - blue copper proteins"/>
    <property type="match status" value="1"/>
</dbReference>
<dbReference type="PANTHER" id="PTHR34192">
    <property type="entry name" value="PLASTOCYANIN MAJOR ISOFORM, CHLOROPLASTIC-RELATED"/>
    <property type="match status" value="1"/>
</dbReference>
<evidence type="ECO:0000259" key="9">
    <source>
        <dbReference type="Pfam" id="PF00127"/>
    </source>
</evidence>
<evidence type="ECO:0000256" key="3">
    <source>
        <dbReference type="ARBA" id="ARBA00022723"/>
    </source>
</evidence>
<feature type="binding site" evidence="7">
    <location>
        <position position="92"/>
    </location>
    <ligand>
        <name>Cu cation</name>
        <dbReference type="ChEBI" id="CHEBI:23378"/>
    </ligand>
</feature>
<dbReference type="SUPFAM" id="SSF49503">
    <property type="entry name" value="Cupredoxins"/>
    <property type="match status" value="1"/>
</dbReference>
<evidence type="ECO:0000313" key="11">
    <source>
        <dbReference type="Proteomes" id="UP000066737"/>
    </source>
</evidence>
<proteinExistence type="predicted"/>
<evidence type="ECO:0000256" key="2">
    <source>
        <dbReference type="ARBA" id="ARBA00022448"/>
    </source>
</evidence>
<feature type="domain" description="Blue (type 1) copper" evidence="9">
    <location>
        <begin position="62"/>
        <end position="161"/>
    </location>
</feature>
<comment type="cofactor">
    <cofactor evidence="7">
        <name>Cu(2+)</name>
        <dbReference type="ChEBI" id="CHEBI:29036"/>
    </cofactor>
    <text evidence="7">The crystal structure with reduced Cu(1+) has also been determined.</text>
</comment>
<feature type="binding site" evidence="7">
    <location>
        <position position="146"/>
    </location>
    <ligand>
        <name>Cu cation</name>
        <dbReference type="ChEBI" id="CHEBI:23378"/>
    </ligand>
</feature>
<dbReference type="Proteomes" id="UP000066737">
    <property type="component" value="Chromosome I"/>
</dbReference>
<reference evidence="11" key="1">
    <citation type="journal article" date="2016" name="Environ. Microbiol.">
        <title>The complete genome of a viable archaeum isolated from 123-million-year-old rock salt.</title>
        <authorList>
            <person name="Jaakkola S.T."/>
            <person name="Pfeiffer F."/>
            <person name="Ravantti J.J."/>
            <person name="Guo Q."/>
            <person name="Liu Y."/>
            <person name="Chen X."/>
            <person name="Ma H."/>
            <person name="Yang C."/>
            <person name="Oksanen H.M."/>
            <person name="Bamford D.H."/>
        </authorList>
    </citation>
    <scope>NUCLEOTIDE SEQUENCE</scope>
    <source>
        <strain evidence="11">JI20-1</strain>
    </source>
</reference>
<dbReference type="GO" id="GO:0005507">
    <property type="term" value="F:copper ion binding"/>
    <property type="evidence" value="ECO:0007669"/>
    <property type="project" value="InterPro"/>
</dbReference>
<accession>A0A0U5CUQ0</accession>
<dbReference type="EMBL" id="LN831302">
    <property type="protein sequence ID" value="CQH44245.1"/>
    <property type="molecule type" value="Genomic_DNA"/>
</dbReference>
<dbReference type="GO" id="GO:0016020">
    <property type="term" value="C:membrane"/>
    <property type="evidence" value="ECO:0007669"/>
    <property type="project" value="UniProtKB-SubCell"/>
</dbReference>
<keyword evidence="11" id="KW-1185">Reference proteome</keyword>
<comment type="subcellular location">
    <subcellularLocation>
        <location evidence="1">Membrane</location>
    </subcellularLocation>
</comment>
<dbReference type="InterPro" id="IPR006311">
    <property type="entry name" value="TAT_signal"/>
</dbReference>
<evidence type="ECO:0000313" key="10">
    <source>
        <dbReference type="EMBL" id="CQH44245.1"/>
    </source>
</evidence>
<dbReference type="CDD" id="cd04220">
    <property type="entry name" value="Halocyanin"/>
    <property type="match status" value="1"/>
</dbReference>
<dbReference type="InterPro" id="IPR002387">
    <property type="entry name" value="Plastocyanin"/>
</dbReference>
<organism evidence="10 11">
    <name type="scientific">Halobacterium hubeiense</name>
    <dbReference type="NCBI Taxonomy" id="1407499"/>
    <lineage>
        <taxon>Archaea</taxon>
        <taxon>Methanobacteriati</taxon>
        <taxon>Methanobacteriota</taxon>
        <taxon>Stenosarchaea group</taxon>
        <taxon>Halobacteria</taxon>
        <taxon>Halobacteriales</taxon>
        <taxon>Halobacteriaceae</taxon>
        <taxon>Halobacterium</taxon>
    </lineage>
</organism>
<evidence type="ECO:0000256" key="1">
    <source>
        <dbReference type="ARBA" id="ARBA00004370"/>
    </source>
</evidence>
<evidence type="ECO:0000256" key="4">
    <source>
        <dbReference type="ARBA" id="ARBA00022982"/>
    </source>
</evidence>
<dbReference type="PANTHER" id="PTHR34192:SF10">
    <property type="entry name" value="PLASTOCYANIN MAJOR ISOFORM, CHLOROPLASTIC-RELATED"/>
    <property type="match status" value="1"/>
</dbReference>
<keyword evidence="3 7" id="KW-0479">Metal-binding</keyword>
<gene>
    <name evidence="10" type="primary">hcp1</name>
    <name evidence="10" type="ORF">HHUB_1040</name>
</gene>
<keyword evidence="5 7" id="KW-0186">Copper</keyword>
<evidence type="ECO:0000256" key="7">
    <source>
        <dbReference type="PIRSR" id="PIRSR602387-1"/>
    </source>
</evidence>
<dbReference type="InterPro" id="IPR028871">
    <property type="entry name" value="BlueCu_1_BS"/>
</dbReference>
<keyword evidence="2" id="KW-0813">Transport</keyword>
<dbReference type="InterPro" id="IPR008972">
    <property type="entry name" value="Cupredoxin"/>
</dbReference>
<dbReference type="AlphaFoldDB" id="A0A0U5CUQ0"/>
<feature type="compositionally biased region" description="Low complexity" evidence="8">
    <location>
        <begin position="44"/>
        <end position="62"/>
    </location>
</feature>
<protein>
    <submittedName>
        <fullName evidence="10">Halocyanin</fullName>
    </submittedName>
</protein>
<evidence type="ECO:0000256" key="6">
    <source>
        <dbReference type="ARBA" id="ARBA00023136"/>
    </source>
</evidence>
<dbReference type="GeneID" id="91108488"/>
<feature type="region of interest" description="Disordered" evidence="8">
    <location>
        <begin position="30"/>
        <end position="64"/>
    </location>
</feature>
<dbReference type="STRING" id="1407499.HHUB_1040"/>
<feature type="binding site" evidence="7">
    <location>
        <position position="154"/>
    </location>
    <ligand>
        <name>Cu cation</name>
        <dbReference type="ChEBI" id="CHEBI:23378"/>
    </ligand>
</feature>
<dbReference type="RefSeq" id="WP_059055122.1">
    <property type="nucleotide sequence ID" value="NZ_CEML01000001.1"/>
</dbReference>
<keyword evidence="4" id="KW-0249">Electron transport</keyword>
<sequence length="161" mass="16409">MDEYYSRRRFLASTAVVGAAALAGCSGGGGGDGGGDGGGEETTEAQTTESGGSSGGENVVQVGPGGQLVFEPEEITVSTGDTVTWEFASPSHNVCAYPEMNDEVSIPDGASGFGTMEQGGDSFALVSQGETYEHTFETPGEYTYVCVPHVGSDMIGTVIVE</sequence>
<dbReference type="GO" id="GO:0009055">
    <property type="term" value="F:electron transfer activity"/>
    <property type="evidence" value="ECO:0007669"/>
    <property type="project" value="InterPro"/>
</dbReference>
<dbReference type="OrthoDB" id="186995at2157"/>
<feature type="binding site" evidence="7">
    <location>
        <position position="149"/>
    </location>
    <ligand>
        <name>Cu cation</name>
        <dbReference type="ChEBI" id="CHEBI:23378"/>
    </ligand>
</feature>
<dbReference type="InterPro" id="IPR000923">
    <property type="entry name" value="BlueCu_1"/>
</dbReference>
<keyword evidence="6" id="KW-0472">Membrane</keyword>
<dbReference type="Pfam" id="PF00127">
    <property type="entry name" value="Copper-bind"/>
    <property type="match status" value="1"/>
</dbReference>
<dbReference type="PROSITE" id="PS51257">
    <property type="entry name" value="PROKAR_LIPOPROTEIN"/>
    <property type="match status" value="1"/>
</dbReference>